<dbReference type="EMBL" id="QVQT01000004">
    <property type="protein sequence ID" value="RFU16460.1"/>
    <property type="molecule type" value="Genomic_DNA"/>
</dbReference>
<gene>
    <name evidence="4" type="ORF">D0Y96_13880</name>
</gene>
<sequence length="238" mass="25409">MRRILLVGCLVTLIFPAFSPALLAQDEPQQERGMMGDFAAHSIRGTVSAVTGNEISVKTEEGDVFKVETGPNTRFRKDREQIKVSDVHAGDMVMAIGDRDDKAKTVGAVLVAVIDRTQYDKMRADFGKTWTAGKVISMKDLTITIERPDKVTQTITVDENTSFRRRREDITLADIKLGDNLTARGALQSGNFVASTLTVIEPGQRGGGRGGFGGMGTGQGPGADSGSGQAPAAPPQSQ</sequence>
<feature type="signal peptide" evidence="2">
    <location>
        <begin position="1"/>
        <end position="24"/>
    </location>
</feature>
<dbReference type="InterPro" id="IPR043724">
    <property type="entry name" value="DUF5666"/>
</dbReference>
<evidence type="ECO:0000259" key="3">
    <source>
        <dbReference type="Pfam" id="PF18914"/>
    </source>
</evidence>
<feature type="domain" description="DUF5666" evidence="3">
    <location>
        <begin position="44"/>
        <end position="100"/>
    </location>
</feature>
<protein>
    <recommendedName>
        <fullName evidence="3">DUF5666 domain-containing protein</fullName>
    </recommendedName>
</protein>
<proteinExistence type="predicted"/>
<feature type="compositionally biased region" description="Gly residues" evidence="1">
    <location>
        <begin position="204"/>
        <end position="225"/>
    </location>
</feature>
<keyword evidence="2" id="KW-0732">Signal</keyword>
<accession>A0A372INC5</accession>
<feature type="chain" id="PRO_5016901740" description="DUF5666 domain-containing protein" evidence="2">
    <location>
        <begin position="25"/>
        <end position="238"/>
    </location>
</feature>
<name>A0A372INC5_9BACT</name>
<evidence type="ECO:0000313" key="5">
    <source>
        <dbReference type="Proteomes" id="UP000264702"/>
    </source>
</evidence>
<organism evidence="4 5">
    <name type="scientific">Paracidobacterium acidisoli</name>
    <dbReference type="NCBI Taxonomy" id="2303751"/>
    <lineage>
        <taxon>Bacteria</taxon>
        <taxon>Pseudomonadati</taxon>
        <taxon>Acidobacteriota</taxon>
        <taxon>Terriglobia</taxon>
        <taxon>Terriglobales</taxon>
        <taxon>Acidobacteriaceae</taxon>
        <taxon>Paracidobacterium</taxon>
    </lineage>
</organism>
<feature type="domain" description="DUF5666" evidence="3">
    <location>
        <begin position="133"/>
        <end position="195"/>
    </location>
</feature>
<comment type="caution">
    <text evidence="4">The sequence shown here is derived from an EMBL/GenBank/DDBJ whole genome shotgun (WGS) entry which is preliminary data.</text>
</comment>
<dbReference type="AlphaFoldDB" id="A0A372INC5"/>
<evidence type="ECO:0000256" key="2">
    <source>
        <dbReference type="SAM" id="SignalP"/>
    </source>
</evidence>
<dbReference type="Proteomes" id="UP000264702">
    <property type="component" value="Unassembled WGS sequence"/>
</dbReference>
<reference evidence="4 5" key="1">
    <citation type="submission" date="2018-08" db="EMBL/GenBank/DDBJ databases">
        <title>Acidipila sp. 4G-K13, an acidobacterium isolated from forest soil.</title>
        <authorList>
            <person name="Gao Z.-H."/>
            <person name="Qiu L.-H."/>
        </authorList>
    </citation>
    <scope>NUCLEOTIDE SEQUENCE [LARGE SCALE GENOMIC DNA]</scope>
    <source>
        <strain evidence="4 5">4G-K13</strain>
    </source>
</reference>
<keyword evidence="5" id="KW-1185">Reference proteome</keyword>
<dbReference type="Pfam" id="PF18914">
    <property type="entry name" value="DUF5666"/>
    <property type="match status" value="2"/>
</dbReference>
<evidence type="ECO:0000256" key="1">
    <source>
        <dbReference type="SAM" id="MobiDB-lite"/>
    </source>
</evidence>
<feature type="region of interest" description="Disordered" evidence="1">
    <location>
        <begin position="203"/>
        <end position="238"/>
    </location>
</feature>
<evidence type="ECO:0000313" key="4">
    <source>
        <dbReference type="EMBL" id="RFU16460.1"/>
    </source>
</evidence>